<dbReference type="InterPro" id="IPR000719">
    <property type="entry name" value="Prot_kinase_dom"/>
</dbReference>
<feature type="domain" description="Ig-like" evidence="10">
    <location>
        <begin position="436"/>
        <end position="527"/>
    </location>
</feature>
<dbReference type="EMBL" id="ACPB03000685">
    <property type="status" value="NOT_ANNOTATED_CDS"/>
    <property type="molecule type" value="Genomic_DNA"/>
</dbReference>
<dbReference type="PANTHER" id="PTHR47633:SF7">
    <property type="entry name" value="TITIN HOMOLOG"/>
    <property type="match status" value="1"/>
</dbReference>
<dbReference type="AlphaFoldDB" id="A0A905R0S3"/>
<dbReference type="CDD" id="cd00063">
    <property type="entry name" value="FN3"/>
    <property type="match status" value="1"/>
</dbReference>
<dbReference type="SMART" id="SM00220">
    <property type="entry name" value="S_TKc"/>
    <property type="match status" value="1"/>
</dbReference>
<dbReference type="InterPro" id="IPR003961">
    <property type="entry name" value="FN3_dom"/>
</dbReference>
<feature type="compositionally biased region" description="Polar residues" evidence="8">
    <location>
        <begin position="326"/>
        <end position="339"/>
    </location>
</feature>
<dbReference type="PROSITE" id="PS50011">
    <property type="entry name" value="PROTEIN_KINASE_DOM"/>
    <property type="match status" value="1"/>
</dbReference>
<feature type="domain" description="Ig-like" evidence="10">
    <location>
        <begin position="544"/>
        <end position="635"/>
    </location>
</feature>
<feature type="domain" description="Ig-like" evidence="10">
    <location>
        <begin position="329"/>
        <end position="424"/>
    </location>
</feature>
<dbReference type="InterPro" id="IPR036116">
    <property type="entry name" value="FN3_sf"/>
</dbReference>
<dbReference type="Gene3D" id="1.10.510.10">
    <property type="entry name" value="Transferase(Phosphotransferase) domain 1"/>
    <property type="match status" value="1"/>
</dbReference>
<dbReference type="PROSITE" id="PS00107">
    <property type="entry name" value="PROTEIN_KINASE_ATP"/>
    <property type="match status" value="1"/>
</dbReference>
<dbReference type="InterPro" id="IPR036179">
    <property type="entry name" value="Ig-like_dom_sf"/>
</dbReference>
<dbReference type="EMBL" id="ACPB03000684">
    <property type="status" value="NOT_ANNOTATED_CDS"/>
    <property type="molecule type" value="Genomic_DNA"/>
</dbReference>
<dbReference type="SUPFAM" id="SSF56112">
    <property type="entry name" value="Protein kinase-like (PK-like)"/>
    <property type="match status" value="1"/>
</dbReference>
<protein>
    <submittedName>
        <fullName evidence="12">Uncharacterized protein</fullName>
    </submittedName>
</protein>
<sequence>VEYYREKSQFVCTSEGADHWLEIKRCCLDFSGWYIAEASNLHGSAKVVFSLQVFAPGEGHVLKIAPGEVRQAEVDSLPLVTRPLVDSRCTVGFPINLECRIKGESSSILWTKDGILLKKGEKWTEGESVGIRLDAALWSDQGLYKCEVTNQLGVASTSAYLTVENKEKEEGKSYSNSVSPCVTRHGIEAVGKLKSRRRTPAKLLTVPHDRVALVGETVRFTCAVRGYPDPTTDWYKDGKPIIGSRYRIQENEDIRSLVMEGVTREDAGKYTVVVQNGHGEVKASAHLQIVSHDFKKKPVTVKDHYQFGRKYRQQQQQLQKQKSYQTSEPSSHISGQPVQECTATEGTTFTLTCHVGTGDKVHSTSTWYKNGELLIDGGQWSILETPTESQLKLGPLRSEDSGLYSCHLAGGWGLSRGLVKLTVTPLVTTAVSEISPPLFSQGLPKELTVMEGNECTITAIVTGEGPLRAVWSRGEEEIPDCDDMAHISGPDGQFSLRISDVFLQDSGLYTCTVYNKHGMAQSHTRLVVVEECMEKSSSAEEEVPAKILSGPQDATVLMGNKATLSATFEGKPQPTLLWSKAGIELSANDRLNTLTDYEQGLTTLVIDPVCTDDSGKYVLTVYNHLATDYHFASLSVEGVPDPPAGRPTAVLVHPGVVRVAWSSPHYDGGSKITGYSVQMSLDDGQIWTNAKEMLDTYLSYTLSNIPQGQTCKFRVCSHNVHGSSEPSLESTSLALRKKDDASKAICFEDGSLFGLRYSTLEELGKGRYGTVHRVKERGSGKDYAAKTVRCIKKEDREKATEELQIMNSLKHSKLLQIVAAYENARDVTLVVEYISGGELFERVVADDFTLTERDCILFMRQICEGVEYMHSQSVVHLDLKPENIMCINRDSHEIKLIDFGLAQRLKPDSQIRVLFGTPEFIAPEIINYEPIGTQTDMWSVGVICYVLLSGLSPFMGDNDAETFANITRADFDFDDEAFDSISNEAKGFISELLVKRKEKRLTAAECLSHRWLCQEDTEMSQVKLCTDKLKKFIIRRKWQKTGNAIRALGRMANLSAATRRGSQIPGGNLGMSGGLGHNSDLASGSLKRGRQCSERSDSGFSDCSTTGSLTATNTSSLLADKKYSITEEIEDSMRQLTTEERFRCEGIKKNQKLHPRQISGNNLKETRNENVQKAFAFWNR</sequence>
<accession>A0A905R0S3</accession>
<dbReference type="CDD" id="cd14103">
    <property type="entry name" value="STKc_MLCK"/>
    <property type="match status" value="1"/>
</dbReference>
<dbReference type="Gene3D" id="2.60.40.10">
    <property type="entry name" value="Immunoglobulins"/>
    <property type="match status" value="6"/>
</dbReference>
<evidence type="ECO:0000256" key="2">
    <source>
        <dbReference type="ARBA" id="ARBA00022737"/>
    </source>
</evidence>
<dbReference type="InterPro" id="IPR008271">
    <property type="entry name" value="Ser/Thr_kinase_AS"/>
</dbReference>
<comment type="similarity">
    <text evidence="1">Belongs to the protein kinase superfamily. CAMK Ser/Thr protein kinase family.</text>
</comment>
<dbReference type="SUPFAM" id="SSF48726">
    <property type="entry name" value="Immunoglobulin"/>
    <property type="match status" value="5"/>
</dbReference>
<dbReference type="CDD" id="cd00096">
    <property type="entry name" value="Ig"/>
    <property type="match status" value="1"/>
</dbReference>
<evidence type="ECO:0000256" key="5">
    <source>
        <dbReference type="ARBA" id="ARBA00023157"/>
    </source>
</evidence>
<evidence type="ECO:0000256" key="1">
    <source>
        <dbReference type="ARBA" id="ARBA00006692"/>
    </source>
</evidence>
<dbReference type="EMBL" id="ACPB03000686">
    <property type="status" value="NOT_ANNOTATED_CDS"/>
    <property type="molecule type" value="Genomic_DNA"/>
</dbReference>
<evidence type="ECO:0000259" key="10">
    <source>
        <dbReference type="PROSITE" id="PS50835"/>
    </source>
</evidence>
<feature type="region of interest" description="Disordered" evidence="8">
    <location>
        <begin position="1083"/>
        <end position="1105"/>
    </location>
</feature>
<feature type="domain" description="Ig-like" evidence="10">
    <location>
        <begin position="200"/>
        <end position="288"/>
    </location>
</feature>
<keyword evidence="2" id="KW-0677">Repeat</keyword>
<organism evidence="12 13">
    <name type="scientific">Rhodnius prolixus</name>
    <name type="common">Triatomid bug</name>
    <dbReference type="NCBI Taxonomy" id="13249"/>
    <lineage>
        <taxon>Eukaryota</taxon>
        <taxon>Metazoa</taxon>
        <taxon>Ecdysozoa</taxon>
        <taxon>Arthropoda</taxon>
        <taxon>Hexapoda</taxon>
        <taxon>Insecta</taxon>
        <taxon>Pterygota</taxon>
        <taxon>Neoptera</taxon>
        <taxon>Paraneoptera</taxon>
        <taxon>Hemiptera</taxon>
        <taxon>Heteroptera</taxon>
        <taxon>Panheteroptera</taxon>
        <taxon>Cimicomorpha</taxon>
        <taxon>Reduviidae</taxon>
        <taxon>Triatominae</taxon>
        <taxon>Rhodnius</taxon>
    </lineage>
</organism>
<dbReference type="SMART" id="SM00060">
    <property type="entry name" value="FN3"/>
    <property type="match status" value="1"/>
</dbReference>
<proteinExistence type="inferred from homology"/>
<dbReference type="FunFam" id="2.60.40.10:FF:000032">
    <property type="entry name" value="palladin isoform X1"/>
    <property type="match status" value="1"/>
</dbReference>
<reference evidence="12" key="1">
    <citation type="submission" date="2022-10" db="UniProtKB">
        <authorList>
            <consortium name="EnsemblMetazoa"/>
        </authorList>
    </citation>
    <scope>IDENTIFICATION</scope>
</reference>
<dbReference type="Pfam" id="PF13927">
    <property type="entry name" value="Ig_3"/>
    <property type="match status" value="1"/>
</dbReference>
<dbReference type="PROSITE" id="PS50835">
    <property type="entry name" value="IG_LIKE"/>
    <property type="match status" value="5"/>
</dbReference>
<feature type="domain" description="Fibronectin type-III" evidence="11">
    <location>
        <begin position="643"/>
        <end position="737"/>
    </location>
</feature>
<dbReference type="InterPro" id="IPR011009">
    <property type="entry name" value="Kinase-like_dom_sf"/>
</dbReference>
<evidence type="ECO:0000256" key="4">
    <source>
        <dbReference type="ARBA" id="ARBA00022840"/>
    </source>
</evidence>
<dbReference type="InterPro" id="IPR007110">
    <property type="entry name" value="Ig-like_dom"/>
</dbReference>
<dbReference type="InterPro" id="IPR003599">
    <property type="entry name" value="Ig_sub"/>
</dbReference>
<name>A0A905R0S3_RHOPR</name>
<evidence type="ECO:0000259" key="11">
    <source>
        <dbReference type="PROSITE" id="PS50853"/>
    </source>
</evidence>
<dbReference type="SUPFAM" id="SSF49265">
    <property type="entry name" value="Fibronectin type III"/>
    <property type="match status" value="1"/>
</dbReference>
<dbReference type="GO" id="GO:0005524">
    <property type="term" value="F:ATP binding"/>
    <property type="evidence" value="ECO:0007669"/>
    <property type="project" value="UniProtKB-UniRule"/>
</dbReference>
<keyword evidence="4 7" id="KW-0067">ATP-binding</keyword>
<dbReference type="PROSITE" id="PS50853">
    <property type="entry name" value="FN3"/>
    <property type="match status" value="1"/>
</dbReference>
<dbReference type="EnsemblMetazoa" id="RPRC017769-RA">
    <property type="protein sequence ID" value="RPRC017769-PA"/>
    <property type="gene ID" value="RPRC017769"/>
</dbReference>
<dbReference type="InterPro" id="IPR013098">
    <property type="entry name" value="Ig_I-set"/>
</dbReference>
<dbReference type="Pfam" id="PF00041">
    <property type="entry name" value="fn3"/>
    <property type="match status" value="1"/>
</dbReference>
<dbReference type="EMBL" id="ACPB03000683">
    <property type="status" value="NOT_ANNOTATED_CDS"/>
    <property type="molecule type" value="Genomic_DNA"/>
</dbReference>
<evidence type="ECO:0000313" key="12">
    <source>
        <dbReference type="EnsemblMetazoa" id="RPRC017769-PA"/>
    </source>
</evidence>
<evidence type="ECO:0000256" key="6">
    <source>
        <dbReference type="ARBA" id="ARBA00023319"/>
    </source>
</evidence>
<evidence type="ECO:0000259" key="9">
    <source>
        <dbReference type="PROSITE" id="PS50011"/>
    </source>
</evidence>
<dbReference type="Pfam" id="PF07679">
    <property type="entry name" value="I-set"/>
    <property type="match status" value="4"/>
</dbReference>
<feature type="domain" description="Protein kinase" evidence="9">
    <location>
        <begin position="757"/>
        <end position="1012"/>
    </location>
</feature>
<keyword evidence="3 7" id="KW-0547">Nucleotide-binding</keyword>
<dbReference type="PROSITE" id="PS00108">
    <property type="entry name" value="PROTEIN_KINASE_ST"/>
    <property type="match status" value="1"/>
</dbReference>
<keyword evidence="6" id="KW-0393">Immunoglobulin domain</keyword>
<evidence type="ECO:0000256" key="7">
    <source>
        <dbReference type="PROSITE-ProRule" id="PRU10141"/>
    </source>
</evidence>
<dbReference type="InterPro" id="IPR003598">
    <property type="entry name" value="Ig_sub2"/>
</dbReference>
<dbReference type="GO" id="GO:0004672">
    <property type="term" value="F:protein kinase activity"/>
    <property type="evidence" value="ECO:0007669"/>
    <property type="project" value="InterPro"/>
</dbReference>
<keyword evidence="5" id="KW-1015">Disulfide bond</keyword>
<evidence type="ECO:0000256" key="3">
    <source>
        <dbReference type="ARBA" id="ARBA00022741"/>
    </source>
</evidence>
<dbReference type="Proteomes" id="UP000015103">
    <property type="component" value="Unassembled WGS sequence"/>
</dbReference>
<dbReference type="GO" id="GO:0009653">
    <property type="term" value="P:anatomical structure morphogenesis"/>
    <property type="evidence" value="ECO:0007669"/>
    <property type="project" value="UniProtKB-ARBA"/>
</dbReference>
<dbReference type="InterPro" id="IPR013783">
    <property type="entry name" value="Ig-like_fold"/>
</dbReference>
<keyword evidence="13" id="KW-1185">Reference proteome</keyword>
<dbReference type="Pfam" id="PF00069">
    <property type="entry name" value="Pkinase"/>
    <property type="match status" value="1"/>
</dbReference>
<dbReference type="GO" id="GO:0030154">
    <property type="term" value="P:cell differentiation"/>
    <property type="evidence" value="ECO:0007669"/>
    <property type="project" value="UniProtKB-ARBA"/>
</dbReference>
<dbReference type="FunFam" id="1.10.510.10:FF:000175">
    <property type="entry name" value="Myosin light chain kinase, smooth muscle"/>
    <property type="match status" value="1"/>
</dbReference>
<dbReference type="SMART" id="SM00409">
    <property type="entry name" value="IG"/>
    <property type="match status" value="5"/>
</dbReference>
<feature type="binding site" evidence="7">
    <location>
        <position position="793"/>
    </location>
    <ligand>
        <name>ATP</name>
        <dbReference type="ChEBI" id="CHEBI:30616"/>
    </ligand>
</feature>
<dbReference type="InterPro" id="IPR017441">
    <property type="entry name" value="Protein_kinase_ATP_BS"/>
</dbReference>
<evidence type="ECO:0000256" key="8">
    <source>
        <dbReference type="SAM" id="MobiDB-lite"/>
    </source>
</evidence>
<evidence type="ECO:0000313" key="13">
    <source>
        <dbReference type="Proteomes" id="UP000015103"/>
    </source>
</evidence>
<dbReference type="PANTHER" id="PTHR47633">
    <property type="entry name" value="IMMUNOGLOBULIN"/>
    <property type="match status" value="1"/>
</dbReference>
<feature type="domain" description="Ig-like" evidence="10">
    <location>
        <begin position="78"/>
        <end position="162"/>
    </location>
</feature>
<feature type="region of interest" description="Disordered" evidence="8">
    <location>
        <begin position="318"/>
        <end position="339"/>
    </location>
</feature>
<dbReference type="Gene3D" id="3.30.200.20">
    <property type="entry name" value="Phosphorylase Kinase, domain 1"/>
    <property type="match status" value="1"/>
</dbReference>
<dbReference type="SMART" id="SM00408">
    <property type="entry name" value="IGc2"/>
    <property type="match status" value="5"/>
</dbReference>